<dbReference type="RefSeq" id="WP_102655116.1">
    <property type="nucleotide sequence ID" value="NZ_PNRF01000041.1"/>
</dbReference>
<evidence type="ECO:0000256" key="6">
    <source>
        <dbReference type="ARBA" id="ARBA00022840"/>
    </source>
</evidence>
<keyword evidence="7" id="KW-0460">Magnesium</keyword>
<dbReference type="SFLD" id="SFLDF00027">
    <property type="entry name" value="p-type_atpase"/>
    <property type="match status" value="1"/>
</dbReference>
<dbReference type="Gene3D" id="3.40.50.1000">
    <property type="entry name" value="HAD superfamily/HAD-like"/>
    <property type="match status" value="1"/>
</dbReference>
<sequence length="910" mass="97679">MSVQERTLREGQESRDAPAFHTMAASDVLEHLGTTASGLDDAAVAERLRQYGPNALPQAQRRGLIARFFAQLNNLLIFVLIGAAAITVGLGHLIDAAVIMVVVVINGVVGVVQEGRAENALDAIRDMLMPRANVMRNAHRTSIDSADVVPGDIVLLEPGDRVPADLRLLKARGLRVDEALLTGESLAVDKTSEPVEDEASLGDRRSMAFSGTLVAAGQGIGVVVATGSKTELGRISTMLSGIGTLTTPLLRQMDRFAKYLTVVILVVSAAVFLFGGLVRDYGLSEMFMAAIGIAVAAIPEGLPAVLTITLAIGVQRMASRHAIVRHLPAIETLGAVSVICSDKTGTLTRNEMTVRHVQVGGDLVEVEGVGYAPRGGFSRDGVDLDIGETAVLARLIETGLLCNDAALNQLGDDWIVEGDPMEGALVALALKAGVERSTLNKRLPRTDEIPFDADHRFMATLHHSHQGDAFICVKGAPERVIAMCASEAGEEGDVDLAADVWLARVDDLASRGERVLALARKPVVAHRQDLTFDDMQDGFVLLGLVSLIDPPREEAIAAVRDCQAAGIRVKMITGDHIATARAIAAQLNLTHPDAAMTGAELDLLDDETLRAKVREADVFARTSPEHKLRLVDALQAEGDVIVMTGDGVNDAPALKRADVGVAMGRKGTEAAKEASRMVLTDDNFSSIATAVREGRTVYDNLRKTIAWTLPTNGGQALAIIAAILLGVTLPITPVQILWVNMVTAVALGLTLAFEPSEPGVMKRAPRRPDEPLLTGFLAWRVGFVSVLFTISAFGVFAWSGMRYDSLEISRTFVVNMLVVLQIFYLFSVRYQHMTSLTWRGALGTPAVLIGVGLVTVVQFLFTYAPFMHTLFDSRSLSFTDGLVIMGVGVAFFLVLELEKLLRRLIWGSEW</sequence>
<dbReference type="GO" id="GO:0005886">
    <property type="term" value="C:plasma membrane"/>
    <property type="evidence" value="ECO:0007669"/>
    <property type="project" value="TreeGrafter"/>
</dbReference>
<dbReference type="Pfam" id="PF00690">
    <property type="entry name" value="Cation_ATPase_N"/>
    <property type="match status" value="1"/>
</dbReference>
<dbReference type="InterPro" id="IPR036412">
    <property type="entry name" value="HAD-like_sf"/>
</dbReference>
<dbReference type="GO" id="GO:0012505">
    <property type="term" value="C:endomembrane system"/>
    <property type="evidence" value="ECO:0007669"/>
    <property type="project" value="UniProtKB-SubCell"/>
</dbReference>
<dbReference type="PANTHER" id="PTHR43294:SF20">
    <property type="entry name" value="P-TYPE ATPASE"/>
    <property type="match status" value="1"/>
</dbReference>
<keyword evidence="6" id="KW-0067">ATP-binding</keyword>
<protein>
    <submittedName>
        <fullName evidence="13">Carbonate dehydratase</fullName>
    </submittedName>
</protein>
<dbReference type="PANTHER" id="PTHR43294">
    <property type="entry name" value="SODIUM/POTASSIUM-TRANSPORTING ATPASE SUBUNIT ALPHA"/>
    <property type="match status" value="1"/>
</dbReference>
<evidence type="ECO:0000256" key="1">
    <source>
        <dbReference type="ARBA" id="ARBA00004127"/>
    </source>
</evidence>
<dbReference type="PRINTS" id="PR00120">
    <property type="entry name" value="HATPASE"/>
</dbReference>
<dbReference type="Proteomes" id="UP000235803">
    <property type="component" value="Unassembled WGS sequence"/>
</dbReference>
<dbReference type="PRINTS" id="PR00119">
    <property type="entry name" value="CATATPASE"/>
</dbReference>
<evidence type="ECO:0000256" key="7">
    <source>
        <dbReference type="ARBA" id="ARBA00022842"/>
    </source>
</evidence>
<evidence type="ECO:0000259" key="12">
    <source>
        <dbReference type="SMART" id="SM00831"/>
    </source>
</evidence>
<feature type="transmembrane region" description="Helical" evidence="11">
    <location>
        <begin position="737"/>
        <end position="756"/>
    </location>
</feature>
<dbReference type="GO" id="GO:0030007">
    <property type="term" value="P:intracellular potassium ion homeostasis"/>
    <property type="evidence" value="ECO:0007669"/>
    <property type="project" value="TreeGrafter"/>
</dbReference>
<dbReference type="GO" id="GO:0006883">
    <property type="term" value="P:intracellular sodium ion homeostasis"/>
    <property type="evidence" value="ECO:0007669"/>
    <property type="project" value="TreeGrafter"/>
</dbReference>
<dbReference type="Gene3D" id="1.20.1110.10">
    <property type="entry name" value="Calcium-transporting ATPase, transmembrane domain"/>
    <property type="match status" value="1"/>
</dbReference>
<keyword evidence="5" id="KW-0547">Nucleotide-binding</keyword>
<feature type="transmembrane region" description="Helical" evidence="11">
    <location>
        <begin position="259"/>
        <end position="278"/>
    </location>
</feature>
<dbReference type="FunFam" id="3.40.50.1000:FF:000001">
    <property type="entry name" value="Phospholipid-transporting ATPase IC"/>
    <property type="match status" value="1"/>
</dbReference>
<keyword evidence="4 11" id="KW-0812">Transmembrane</keyword>
<evidence type="ECO:0000256" key="8">
    <source>
        <dbReference type="ARBA" id="ARBA00022967"/>
    </source>
</evidence>
<feature type="transmembrane region" description="Helical" evidence="11">
    <location>
        <begin position="812"/>
        <end position="830"/>
    </location>
</feature>
<evidence type="ECO:0000256" key="9">
    <source>
        <dbReference type="ARBA" id="ARBA00022989"/>
    </source>
</evidence>
<dbReference type="SFLD" id="SFLDS00003">
    <property type="entry name" value="Haloacid_Dehalogenase"/>
    <property type="match status" value="1"/>
</dbReference>
<evidence type="ECO:0000313" key="13">
    <source>
        <dbReference type="EMBL" id="PMR72894.1"/>
    </source>
</evidence>
<feature type="transmembrane region" description="Helical" evidence="11">
    <location>
        <begin position="92"/>
        <end position="112"/>
    </location>
</feature>
<dbReference type="Pfam" id="PF00689">
    <property type="entry name" value="Cation_ATPase_C"/>
    <property type="match status" value="1"/>
</dbReference>
<comment type="subcellular location">
    <subcellularLocation>
        <location evidence="1">Endomembrane system</location>
        <topology evidence="1">Multi-pass membrane protein</topology>
    </subcellularLocation>
</comment>
<dbReference type="Pfam" id="PF13246">
    <property type="entry name" value="Cation_ATPase"/>
    <property type="match status" value="1"/>
</dbReference>
<dbReference type="InterPro" id="IPR018303">
    <property type="entry name" value="ATPase_P-typ_P_site"/>
</dbReference>
<feature type="transmembrane region" description="Helical" evidence="11">
    <location>
        <begin position="290"/>
        <end position="312"/>
    </location>
</feature>
<dbReference type="GO" id="GO:0016887">
    <property type="term" value="F:ATP hydrolysis activity"/>
    <property type="evidence" value="ECO:0007669"/>
    <property type="project" value="InterPro"/>
</dbReference>
<dbReference type="SFLD" id="SFLDG00002">
    <property type="entry name" value="C1.7:_P-type_atpase_like"/>
    <property type="match status" value="1"/>
</dbReference>
<dbReference type="PROSITE" id="PS00154">
    <property type="entry name" value="ATPASE_E1_E2"/>
    <property type="match status" value="1"/>
</dbReference>
<keyword evidence="14" id="KW-1185">Reference proteome</keyword>
<dbReference type="GO" id="GO:0005391">
    <property type="term" value="F:P-type sodium:potassium-exchanging transporter activity"/>
    <property type="evidence" value="ECO:0007669"/>
    <property type="project" value="TreeGrafter"/>
</dbReference>
<feature type="transmembrane region" description="Helical" evidence="11">
    <location>
        <begin position="712"/>
        <end position="731"/>
    </location>
</feature>
<dbReference type="SUPFAM" id="SSF56784">
    <property type="entry name" value="HAD-like"/>
    <property type="match status" value="1"/>
</dbReference>
<dbReference type="GO" id="GO:0036376">
    <property type="term" value="P:sodium ion export across plasma membrane"/>
    <property type="evidence" value="ECO:0007669"/>
    <property type="project" value="TreeGrafter"/>
</dbReference>
<dbReference type="FunFam" id="2.70.150.10:FF:000160">
    <property type="entry name" value="Sarcoplasmic/endoplasmic reticulum calcium ATPase 1"/>
    <property type="match status" value="1"/>
</dbReference>
<dbReference type="SUPFAM" id="SSF81653">
    <property type="entry name" value="Calcium ATPase, transduction domain A"/>
    <property type="match status" value="1"/>
</dbReference>
<dbReference type="InterPro" id="IPR001757">
    <property type="entry name" value="P_typ_ATPase"/>
</dbReference>
<dbReference type="SMART" id="SM00831">
    <property type="entry name" value="Cation_ATPase_N"/>
    <property type="match status" value="1"/>
</dbReference>
<evidence type="ECO:0000256" key="11">
    <source>
        <dbReference type="SAM" id="Phobius"/>
    </source>
</evidence>
<evidence type="ECO:0000256" key="10">
    <source>
        <dbReference type="ARBA" id="ARBA00023136"/>
    </source>
</evidence>
<feature type="transmembrane region" description="Helical" evidence="11">
    <location>
        <begin position="876"/>
        <end position="895"/>
    </location>
</feature>
<dbReference type="Gene3D" id="3.40.1110.10">
    <property type="entry name" value="Calcium-transporting ATPase, cytoplasmic domain N"/>
    <property type="match status" value="1"/>
</dbReference>
<dbReference type="GO" id="GO:0005524">
    <property type="term" value="F:ATP binding"/>
    <property type="evidence" value="ECO:0007669"/>
    <property type="project" value="UniProtKB-KW"/>
</dbReference>
<accession>A0A2N7TXH8</accession>
<dbReference type="InterPro" id="IPR006068">
    <property type="entry name" value="ATPase_P-typ_cation-transptr_C"/>
</dbReference>
<evidence type="ECO:0000256" key="4">
    <source>
        <dbReference type="ARBA" id="ARBA00022692"/>
    </source>
</evidence>
<proteinExistence type="inferred from homology"/>
<dbReference type="InterPro" id="IPR023299">
    <property type="entry name" value="ATPase_P-typ_cyto_dom_N"/>
</dbReference>
<dbReference type="OrthoDB" id="9814270at2"/>
<reference evidence="13 14" key="1">
    <citation type="submission" date="2018-01" db="EMBL/GenBank/DDBJ databases">
        <title>Halomonas endophytica sp. nov., isolated from storage liquid in the stems of Populus euphratica.</title>
        <authorList>
            <person name="Chen C."/>
        </authorList>
    </citation>
    <scope>NUCLEOTIDE SEQUENCE [LARGE SCALE GENOMIC DNA]</scope>
    <source>
        <strain evidence="13 14">MC28</strain>
    </source>
</reference>
<dbReference type="InterPro" id="IPR023214">
    <property type="entry name" value="HAD_sf"/>
</dbReference>
<dbReference type="AlphaFoldDB" id="A0A2N7TXH8"/>
<dbReference type="FunFam" id="3.40.50.1000:FF:000028">
    <property type="entry name" value="Calcium-transporting P-type ATPase, putative"/>
    <property type="match status" value="1"/>
</dbReference>
<feature type="transmembrane region" description="Helical" evidence="11">
    <location>
        <begin position="64"/>
        <end position="86"/>
    </location>
</feature>
<dbReference type="Pfam" id="PF00122">
    <property type="entry name" value="E1-E2_ATPase"/>
    <property type="match status" value="1"/>
</dbReference>
<keyword evidence="8" id="KW-1278">Translocase</keyword>
<dbReference type="Gene3D" id="2.70.150.10">
    <property type="entry name" value="Calcium-transporting ATPase, cytoplasmic transduction domain A"/>
    <property type="match status" value="1"/>
</dbReference>
<evidence type="ECO:0000256" key="2">
    <source>
        <dbReference type="ARBA" id="ARBA00005675"/>
    </source>
</evidence>
<dbReference type="GO" id="GO:1990573">
    <property type="term" value="P:potassium ion import across plasma membrane"/>
    <property type="evidence" value="ECO:0007669"/>
    <property type="project" value="TreeGrafter"/>
</dbReference>
<dbReference type="EMBL" id="PNRF01000041">
    <property type="protein sequence ID" value="PMR72894.1"/>
    <property type="molecule type" value="Genomic_DNA"/>
</dbReference>
<feature type="transmembrane region" description="Helical" evidence="11">
    <location>
        <begin position="777"/>
        <end position="800"/>
    </location>
</feature>
<evidence type="ECO:0000256" key="3">
    <source>
        <dbReference type="ARBA" id="ARBA00022553"/>
    </source>
</evidence>
<keyword evidence="9 11" id="KW-1133">Transmembrane helix</keyword>
<keyword evidence="10 11" id="KW-0472">Membrane</keyword>
<dbReference type="InterPro" id="IPR008250">
    <property type="entry name" value="ATPase_P-typ_transduc_dom_A_sf"/>
</dbReference>
<dbReference type="InterPro" id="IPR059000">
    <property type="entry name" value="ATPase_P-type_domA"/>
</dbReference>
<organism evidence="13 14">
    <name type="scientific">Billgrantia endophytica</name>
    <dbReference type="NCBI Taxonomy" id="2033802"/>
    <lineage>
        <taxon>Bacteria</taxon>
        <taxon>Pseudomonadati</taxon>
        <taxon>Pseudomonadota</taxon>
        <taxon>Gammaproteobacteria</taxon>
        <taxon>Oceanospirillales</taxon>
        <taxon>Halomonadaceae</taxon>
        <taxon>Billgrantia</taxon>
    </lineage>
</organism>
<dbReference type="InterPro" id="IPR004014">
    <property type="entry name" value="ATPase_P-typ_cation-transptr_N"/>
</dbReference>
<name>A0A2N7TXH8_9GAMM</name>
<dbReference type="NCBIfam" id="TIGR01494">
    <property type="entry name" value="ATPase_P-type"/>
    <property type="match status" value="2"/>
</dbReference>
<dbReference type="InterPro" id="IPR050510">
    <property type="entry name" value="Cation_transp_ATPase_P-type"/>
</dbReference>
<dbReference type="InterPro" id="IPR044492">
    <property type="entry name" value="P_typ_ATPase_HD_dom"/>
</dbReference>
<feature type="domain" description="Cation-transporting P-type ATPase N-terminal" evidence="12">
    <location>
        <begin position="19"/>
        <end position="92"/>
    </location>
</feature>
<evidence type="ECO:0000313" key="14">
    <source>
        <dbReference type="Proteomes" id="UP000235803"/>
    </source>
</evidence>
<dbReference type="InterPro" id="IPR023298">
    <property type="entry name" value="ATPase_P-typ_TM_dom_sf"/>
</dbReference>
<dbReference type="GO" id="GO:1902600">
    <property type="term" value="P:proton transmembrane transport"/>
    <property type="evidence" value="ECO:0007669"/>
    <property type="project" value="TreeGrafter"/>
</dbReference>
<feature type="transmembrane region" description="Helical" evidence="11">
    <location>
        <begin position="842"/>
        <end position="864"/>
    </location>
</feature>
<dbReference type="SUPFAM" id="SSF81660">
    <property type="entry name" value="Metal cation-transporting ATPase, ATP-binding domain N"/>
    <property type="match status" value="1"/>
</dbReference>
<comment type="caution">
    <text evidence="13">The sequence shown here is derived from an EMBL/GenBank/DDBJ whole genome shotgun (WGS) entry which is preliminary data.</text>
</comment>
<dbReference type="SUPFAM" id="SSF81665">
    <property type="entry name" value="Calcium ATPase, transmembrane domain M"/>
    <property type="match status" value="1"/>
</dbReference>
<gene>
    <name evidence="13" type="ORF">C1H69_19860</name>
</gene>
<keyword evidence="3" id="KW-0597">Phosphoprotein</keyword>
<dbReference type="Pfam" id="PF08282">
    <property type="entry name" value="Hydrolase_3"/>
    <property type="match status" value="1"/>
</dbReference>
<comment type="similarity">
    <text evidence="2">Belongs to the cation transport ATPase (P-type) (TC 3.A.3) family. Type IIA subfamily.</text>
</comment>
<evidence type="ECO:0000256" key="5">
    <source>
        <dbReference type="ARBA" id="ARBA00022741"/>
    </source>
</evidence>